<evidence type="ECO:0000256" key="1">
    <source>
        <dbReference type="SAM" id="MobiDB-lite"/>
    </source>
</evidence>
<dbReference type="Gramene" id="TraesCAD_scaffold_066670_01G000300.1">
    <property type="protein sequence ID" value="TraesCAD_scaffold_066670_01G000300.1"/>
    <property type="gene ID" value="TraesCAD_scaffold_066670_01G000300"/>
</dbReference>
<dbReference type="Gramene" id="TraesCLE_scaffold_127149_01G000300.1">
    <property type="protein sequence ID" value="TraesCLE_scaffold_127149_01G000300.1"/>
    <property type="gene ID" value="TraesCLE_scaffold_127149_01G000300"/>
</dbReference>
<sequence length="240" mass="25157">MPALMAKRSSSDRCVIRRELHRRRKLAAAPKGGIVKPRKPSSMTMPVPRPQAGVATSPASIPQHAPAAVATKKQVAAVAKEIAASVPLGQVAKRCTAPPRRSALIPAASKMKVSAVKRASGVPSNPASPCPSDSSGADTTELSATAGAACIKNMPTIPTRSRSSSIRVKKGMTVKVRARAGILPTGHCLLLWLAARVVSDAADDGFLEVMYNGNFPRDDPLRTVRVAMDDVRSMPAIGES</sequence>
<feature type="compositionally biased region" description="Polar residues" evidence="1">
    <location>
        <begin position="122"/>
        <end position="139"/>
    </location>
</feature>
<dbReference type="EnsemblPlants" id="TraesCS3A02G166000.1">
    <property type="protein sequence ID" value="TraesCS3A02G166000.1.cds1"/>
    <property type="gene ID" value="TraesCS3A02G166000"/>
</dbReference>
<dbReference type="Proteomes" id="UP000019116">
    <property type="component" value="Chromosome 3A"/>
</dbReference>
<protein>
    <submittedName>
        <fullName evidence="2">Uncharacterized protein</fullName>
    </submittedName>
</protein>
<dbReference type="Gramene" id="TraesARI3A03G01389400.1">
    <property type="protein sequence ID" value="TraesARI3A03G01389400.1.CDS1"/>
    <property type="gene ID" value="TraesARI3A03G01389400"/>
</dbReference>
<feature type="region of interest" description="Disordered" evidence="1">
    <location>
        <begin position="119"/>
        <end position="139"/>
    </location>
</feature>
<dbReference type="AlphaFoldDB" id="A0A3B6EEZ0"/>
<dbReference type="Gramene" id="TraesWEE_scaffold_040671_01G000300.1">
    <property type="protein sequence ID" value="TraesWEE_scaffold_040671_01G000300.1"/>
    <property type="gene ID" value="TraesWEE_scaffold_040671_01G000300"/>
</dbReference>
<feature type="region of interest" description="Disordered" evidence="1">
    <location>
        <begin position="21"/>
        <end position="59"/>
    </location>
</feature>
<dbReference type="Gramene" id="TraesLAC3A03G01313130.1">
    <property type="protein sequence ID" value="TraesLAC3A03G01313130.1.CDS1"/>
    <property type="gene ID" value="TraesLAC3A03G01313130"/>
</dbReference>
<proteinExistence type="predicted"/>
<accession>A0A3B6EEZ0</accession>
<evidence type="ECO:0000313" key="2">
    <source>
        <dbReference type="EnsemblPlants" id="TraesCS3A02G166000.1.cds1"/>
    </source>
</evidence>
<dbReference type="Gramene" id="TraesCS3A03G0389900.1">
    <property type="protein sequence ID" value="TraesCS3A03G0389900.1.CDS1"/>
    <property type="gene ID" value="TraesCS3A03G0389900"/>
</dbReference>
<keyword evidence="3" id="KW-1185">Reference proteome</keyword>
<dbReference type="InterPro" id="IPR021470">
    <property type="entry name" value="DUF3123"/>
</dbReference>
<evidence type="ECO:0000313" key="3">
    <source>
        <dbReference type="Proteomes" id="UP000019116"/>
    </source>
</evidence>
<dbReference type="STRING" id="4565.A0A3B6EEZ0"/>
<dbReference type="OrthoDB" id="694693at2759"/>
<dbReference type="Gramene" id="TraesMAC3A03G01367530.1">
    <property type="protein sequence ID" value="TraesMAC3A03G01367530.1.CDS1"/>
    <property type="gene ID" value="TraesMAC3A03G01367530"/>
</dbReference>
<dbReference type="Gramene" id="TraesROB_scaffold_019017_01G000300.1">
    <property type="protein sequence ID" value="TraesROB_scaffold_019017_01G000300.1"/>
    <property type="gene ID" value="TraesROB_scaffold_019017_01G000300"/>
</dbReference>
<dbReference type="Gramene" id="TraesCS3A02G166000.1">
    <property type="protein sequence ID" value="TraesCS3A02G166000.1.cds1"/>
    <property type="gene ID" value="TraesCS3A02G166000"/>
</dbReference>
<dbReference type="Pfam" id="PF11321">
    <property type="entry name" value="DUF3123"/>
    <property type="match status" value="1"/>
</dbReference>
<reference evidence="2" key="1">
    <citation type="submission" date="2018-08" db="EMBL/GenBank/DDBJ databases">
        <authorList>
            <person name="Rossello M."/>
        </authorList>
    </citation>
    <scope>NUCLEOTIDE SEQUENCE [LARGE SCALE GENOMIC DNA]</scope>
    <source>
        <strain evidence="2">cv. Chinese Spring</strain>
    </source>
</reference>
<dbReference type="Gramene" id="TraesJAG3A03G01378400.1">
    <property type="protein sequence ID" value="TraesJAG3A03G01378400.1.CDS1"/>
    <property type="gene ID" value="TraesJAG3A03G01378400"/>
</dbReference>
<dbReference type="OMA" id="MWSIRRE"/>
<dbReference type="Gramene" id="TraesJUL3A03G01381220.1">
    <property type="protein sequence ID" value="TraesJUL3A03G01381220.1.CDS1"/>
    <property type="gene ID" value="TraesJUL3A03G01381220"/>
</dbReference>
<name>A0A3B6EEZ0_WHEAT</name>
<reference evidence="2" key="2">
    <citation type="submission" date="2018-10" db="UniProtKB">
        <authorList>
            <consortium name="EnsemblPlants"/>
        </authorList>
    </citation>
    <scope>IDENTIFICATION</scope>
</reference>
<organism evidence="2">
    <name type="scientific">Triticum aestivum</name>
    <name type="common">Wheat</name>
    <dbReference type="NCBI Taxonomy" id="4565"/>
    <lineage>
        <taxon>Eukaryota</taxon>
        <taxon>Viridiplantae</taxon>
        <taxon>Streptophyta</taxon>
        <taxon>Embryophyta</taxon>
        <taxon>Tracheophyta</taxon>
        <taxon>Spermatophyta</taxon>
        <taxon>Magnoliopsida</taxon>
        <taxon>Liliopsida</taxon>
        <taxon>Poales</taxon>
        <taxon>Poaceae</taxon>
        <taxon>BOP clade</taxon>
        <taxon>Pooideae</taxon>
        <taxon>Triticodae</taxon>
        <taxon>Triticeae</taxon>
        <taxon>Triticinae</taxon>
        <taxon>Triticum</taxon>
    </lineage>
</organism>